<organism evidence="9 10">
    <name type="scientific">Handelsmanbacteria sp. (strain RIFCSPLOWO2_12_FULL_64_10)</name>
    <dbReference type="NCBI Taxonomy" id="1817868"/>
    <lineage>
        <taxon>Bacteria</taxon>
        <taxon>Candidatus Handelsmaniibacteriota</taxon>
    </lineage>
</organism>
<dbReference type="PANTHER" id="PTHR13929">
    <property type="entry name" value="1,4-DIHYDROXY-2-NAPHTHOATE OCTAPRENYLTRANSFERASE"/>
    <property type="match status" value="1"/>
</dbReference>
<feature type="transmembrane region" description="Helical" evidence="8">
    <location>
        <begin position="309"/>
        <end position="327"/>
    </location>
</feature>
<dbReference type="InterPro" id="IPR026046">
    <property type="entry name" value="UBIAD1"/>
</dbReference>
<proteinExistence type="predicted"/>
<dbReference type="GO" id="GO:0042371">
    <property type="term" value="P:vitamin K biosynthetic process"/>
    <property type="evidence" value="ECO:0007669"/>
    <property type="project" value="TreeGrafter"/>
</dbReference>
<evidence type="ECO:0000256" key="4">
    <source>
        <dbReference type="ARBA" id="ARBA00022679"/>
    </source>
</evidence>
<comment type="caution">
    <text evidence="9">The sequence shown here is derived from an EMBL/GenBank/DDBJ whole genome shotgun (WGS) entry which is preliminary data.</text>
</comment>
<accession>A0A1F6C2H5</accession>
<dbReference type="Gene3D" id="1.10.357.140">
    <property type="entry name" value="UbiA prenyltransferase"/>
    <property type="match status" value="1"/>
</dbReference>
<evidence type="ECO:0000256" key="1">
    <source>
        <dbReference type="ARBA" id="ARBA00004141"/>
    </source>
</evidence>
<evidence type="ECO:0000256" key="6">
    <source>
        <dbReference type="ARBA" id="ARBA00022989"/>
    </source>
</evidence>
<feature type="transmembrane region" description="Helical" evidence="8">
    <location>
        <begin position="151"/>
        <end position="171"/>
    </location>
</feature>
<dbReference type="Pfam" id="PF01040">
    <property type="entry name" value="UbiA"/>
    <property type="match status" value="1"/>
</dbReference>
<feature type="transmembrane region" description="Helical" evidence="8">
    <location>
        <begin position="177"/>
        <end position="198"/>
    </location>
</feature>
<gene>
    <name evidence="9" type="ORF">A3F84_21600</name>
</gene>
<keyword evidence="6 8" id="KW-1133">Transmembrane helix</keyword>
<dbReference type="Proteomes" id="UP000178606">
    <property type="component" value="Unassembled WGS sequence"/>
</dbReference>
<feature type="transmembrane region" description="Helical" evidence="8">
    <location>
        <begin position="12"/>
        <end position="32"/>
    </location>
</feature>
<dbReference type="PANTHER" id="PTHR13929:SF0">
    <property type="entry name" value="UBIA PRENYLTRANSFERASE DOMAIN-CONTAINING PROTEIN 1"/>
    <property type="match status" value="1"/>
</dbReference>
<keyword evidence="4" id="KW-0808">Transferase</keyword>
<feature type="transmembrane region" description="Helical" evidence="8">
    <location>
        <begin position="122"/>
        <end position="139"/>
    </location>
</feature>
<keyword evidence="5 8" id="KW-0812">Transmembrane</keyword>
<dbReference type="GO" id="GO:0016020">
    <property type="term" value="C:membrane"/>
    <property type="evidence" value="ECO:0007669"/>
    <property type="project" value="UniProtKB-SubCell"/>
</dbReference>
<evidence type="ECO:0000313" key="10">
    <source>
        <dbReference type="Proteomes" id="UP000178606"/>
    </source>
</evidence>
<evidence type="ECO:0008006" key="11">
    <source>
        <dbReference type="Google" id="ProtNLM"/>
    </source>
</evidence>
<comment type="subcellular location">
    <subcellularLocation>
        <location evidence="1">Membrane</location>
        <topology evidence="1">Multi-pass membrane protein</topology>
    </subcellularLocation>
</comment>
<dbReference type="InterPro" id="IPR000537">
    <property type="entry name" value="UbiA_prenyltransferase"/>
</dbReference>
<evidence type="ECO:0000256" key="3">
    <source>
        <dbReference type="ARBA" id="ARBA00022428"/>
    </source>
</evidence>
<keyword evidence="3" id="KW-0474">Menaquinone biosynthesis</keyword>
<dbReference type="GO" id="GO:0004659">
    <property type="term" value="F:prenyltransferase activity"/>
    <property type="evidence" value="ECO:0007669"/>
    <property type="project" value="InterPro"/>
</dbReference>
<evidence type="ECO:0000313" key="9">
    <source>
        <dbReference type="EMBL" id="OGG43232.1"/>
    </source>
</evidence>
<feature type="transmembrane region" description="Helical" evidence="8">
    <location>
        <begin position="219"/>
        <end position="237"/>
    </location>
</feature>
<dbReference type="PIRSF" id="PIRSF005355">
    <property type="entry name" value="UBIAD1"/>
    <property type="match status" value="1"/>
</dbReference>
<comment type="pathway">
    <text evidence="2">Quinol/quinone metabolism; menaquinone biosynthesis.</text>
</comment>
<evidence type="ECO:0000256" key="2">
    <source>
        <dbReference type="ARBA" id="ARBA00004863"/>
    </source>
</evidence>
<feature type="transmembrane region" description="Helical" evidence="8">
    <location>
        <begin position="38"/>
        <end position="57"/>
    </location>
</feature>
<dbReference type="GO" id="GO:0009234">
    <property type="term" value="P:menaquinone biosynthetic process"/>
    <property type="evidence" value="ECO:0007669"/>
    <property type="project" value="UniProtKB-UniPathway"/>
</dbReference>
<name>A0A1F6C2H5_HANXR</name>
<dbReference type="EMBL" id="MFKF01000441">
    <property type="protein sequence ID" value="OGG43232.1"/>
    <property type="molecule type" value="Genomic_DNA"/>
</dbReference>
<evidence type="ECO:0000256" key="7">
    <source>
        <dbReference type="ARBA" id="ARBA00023136"/>
    </source>
</evidence>
<evidence type="ECO:0000256" key="8">
    <source>
        <dbReference type="SAM" id="Phobius"/>
    </source>
</evidence>
<feature type="transmembrane region" description="Helical" evidence="8">
    <location>
        <begin position="99"/>
        <end position="116"/>
    </location>
</feature>
<dbReference type="AlphaFoldDB" id="A0A1F6C2H5"/>
<dbReference type="UniPathway" id="UPA00079"/>
<sequence length="334" mass="35729">MSLSAWWQGARYHFVSSSFLAATVGSAVALGLEGRFDAVNHLLVLAALVINHVALNLTDDYFDYRHAIDETDPAWRSAYSGGSGVLTGGLLSPRSVRRAFALGYVITALIGITLAWRVGPWVLAFLGVGLFSSIFYTAPPVRFGYRGVGEVVMLLNFGPVIGLGTFFVQAGRVTFPALWGTLPLGVLIFSLICLNEIPDFAEDRRGGKRNLVARYGQRAGAVLYVAGLAVTYLIIAVGVGMRWMPPGCGWAFLTVPLAVRSSRAALRHREAPDRVVFAQVDIVRIHNIVAILLALAYCFAKTGAGGPPGAVPVILGAMAILYLPVAVKMARAGR</sequence>
<reference evidence="9 10" key="1">
    <citation type="journal article" date="2016" name="Nat. Commun.">
        <title>Thousands of microbial genomes shed light on interconnected biogeochemical processes in an aquifer system.</title>
        <authorList>
            <person name="Anantharaman K."/>
            <person name="Brown C.T."/>
            <person name="Hug L.A."/>
            <person name="Sharon I."/>
            <person name="Castelle C.J."/>
            <person name="Probst A.J."/>
            <person name="Thomas B.C."/>
            <person name="Singh A."/>
            <person name="Wilkins M.J."/>
            <person name="Karaoz U."/>
            <person name="Brodie E.L."/>
            <person name="Williams K.H."/>
            <person name="Hubbard S.S."/>
            <person name="Banfield J.F."/>
        </authorList>
    </citation>
    <scope>NUCLEOTIDE SEQUENCE [LARGE SCALE GENOMIC DNA]</scope>
    <source>
        <strain evidence="10">RIFCSPLOWO2_12_FULL_64_10</strain>
    </source>
</reference>
<dbReference type="InterPro" id="IPR044878">
    <property type="entry name" value="UbiA_sf"/>
</dbReference>
<dbReference type="CDD" id="cd13962">
    <property type="entry name" value="PT_UbiA_UBIAD1"/>
    <property type="match status" value="1"/>
</dbReference>
<keyword evidence="7 8" id="KW-0472">Membrane</keyword>
<evidence type="ECO:0000256" key="5">
    <source>
        <dbReference type="ARBA" id="ARBA00022692"/>
    </source>
</evidence>
<protein>
    <recommendedName>
        <fullName evidence="11">1,4-dihydroxy-2-naphthoate octaprenyltransferase</fullName>
    </recommendedName>
</protein>